<dbReference type="Pfam" id="PF00300">
    <property type="entry name" value="His_Phos_1"/>
    <property type="match status" value="1"/>
</dbReference>
<feature type="active site" description="Tele-phosphohistidine intermediate" evidence="1">
    <location>
        <position position="13"/>
    </location>
</feature>
<dbReference type="EMBL" id="JAEMNV010000002">
    <property type="protein sequence ID" value="MBJ8338361.1"/>
    <property type="molecule type" value="Genomic_DNA"/>
</dbReference>
<proteinExistence type="predicted"/>
<dbReference type="InterPro" id="IPR029033">
    <property type="entry name" value="His_PPase_superfam"/>
</dbReference>
<dbReference type="RefSeq" id="WP_199703060.1">
    <property type="nucleotide sequence ID" value="NZ_JAEMNV010000002.1"/>
</dbReference>
<evidence type="ECO:0000256" key="1">
    <source>
        <dbReference type="PIRSR" id="PIRSR613078-1"/>
    </source>
</evidence>
<dbReference type="Gene3D" id="3.40.50.1240">
    <property type="entry name" value="Phosphoglycerate mutase-like"/>
    <property type="match status" value="1"/>
</dbReference>
<gene>
    <name evidence="3" type="ORF">JGU71_05660</name>
</gene>
<organism evidence="3 4">
    <name type="scientific">Antrihabitans stalagmiti</name>
    <dbReference type="NCBI Taxonomy" id="2799499"/>
    <lineage>
        <taxon>Bacteria</taxon>
        <taxon>Bacillati</taxon>
        <taxon>Actinomycetota</taxon>
        <taxon>Actinomycetes</taxon>
        <taxon>Mycobacteriales</taxon>
        <taxon>Nocardiaceae</taxon>
        <taxon>Antrihabitans</taxon>
    </lineage>
</organism>
<dbReference type="SUPFAM" id="SSF53254">
    <property type="entry name" value="Phosphoglycerate mutase-like"/>
    <property type="match status" value="1"/>
</dbReference>
<dbReference type="PANTHER" id="PTHR48100">
    <property type="entry name" value="BROAD-SPECIFICITY PHOSPHATASE YOR283W-RELATED"/>
    <property type="match status" value="1"/>
</dbReference>
<reference evidence="3" key="1">
    <citation type="submission" date="2020-12" db="EMBL/GenBank/DDBJ databases">
        <title>Antrihabitans popcorni sp. nov. and Antrihabitans auranticaus sp. nov., isolated from a larva cave.</title>
        <authorList>
            <person name="Lee S.D."/>
            <person name="Kim I.S."/>
        </authorList>
    </citation>
    <scope>NUCLEOTIDE SEQUENCE</scope>
    <source>
        <strain evidence="3">YC3-6</strain>
    </source>
</reference>
<dbReference type="SMART" id="SM00855">
    <property type="entry name" value="PGAM"/>
    <property type="match status" value="1"/>
</dbReference>
<dbReference type="InterPro" id="IPR013078">
    <property type="entry name" value="His_Pase_superF_clade-1"/>
</dbReference>
<dbReference type="InterPro" id="IPR050275">
    <property type="entry name" value="PGM_Phosphatase"/>
</dbReference>
<dbReference type="GO" id="GO:0101006">
    <property type="term" value="F:protein histidine phosphatase activity"/>
    <property type="evidence" value="ECO:0007669"/>
    <property type="project" value="TreeGrafter"/>
</dbReference>
<protein>
    <submittedName>
        <fullName evidence="3">Acid phosphatase</fullName>
        <ecNumber evidence="3">3.1.3.2</ecNumber>
    </submittedName>
</protein>
<name>A0A934NN89_9NOCA</name>
<feature type="active site" description="Proton donor/acceptor" evidence="1">
    <location>
        <position position="85"/>
    </location>
</feature>
<keyword evidence="3" id="KW-0378">Hydrolase</keyword>
<feature type="binding site" evidence="2">
    <location>
        <begin position="25"/>
        <end position="26"/>
    </location>
    <ligand>
        <name>substrate</name>
    </ligand>
</feature>
<dbReference type="CDD" id="cd07067">
    <property type="entry name" value="HP_PGM_like"/>
    <property type="match status" value="1"/>
</dbReference>
<dbReference type="GO" id="GO:0003993">
    <property type="term" value="F:acid phosphatase activity"/>
    <property type="evidence" value="ECO:0007669"/>
    <property type="project" value="UniProtKB-EC"/>
</dbReference>
<evidence type="ECO:0000313" key="3">
    <source>
        <dbReference type="EMBL" id="MBJ8338361.1"/>
    </source>
</evidence>
<feature type="binding site" evidence="2">
    <location>
        <begin position="85"/>
        <end position="88"/>
    </location>
    <ligand>
        <name>substrate</name>
    </ligand>
</feature>
<evidence type="ECO:0000313" key="4">
    <source>
        <dbReference type="Proteomes" id="UP000655868"/>
    </source>
</evidence>
<dbReference type="Proteomes" id="UP000655868">
    <property type="component" value="Unassembled WGS sequence"/>
</dbReference>
<dbReference type="AlphaFoldDB" id="A0A934NN89"/>
<dbReference type="EC" id="3.1.3.2" evidence="3"/>
<dbReference type="PANTHER" id="PTHR48100:SF15">
    <property type="entry name" value="SEDOHEPTULOSE 1,7-BISPHOSPHATASE"/>
    <property type="match status" value="1"/>
</dbReference>
<comment type="caution">
    <text evidence="3">The sequence shown here is derived from an EMBL/GenBank/DDBJ whole genome shotgun (WGS) entry which is preliminary data.</text>
</comment>
<feature type="binding site" evidence="2">
    <location>
        <position position="64"/>
    </location>
    <ligand>
        <name>substrate</name>
    </ligand>
</feature>
<sequence length="203" mass="22344">MIAPIGRLIVMRHGETEWSRSGKHTGQTDLPLTDLGEAQARAAGAELALLELDNPLVLSSPRTRALRTAESAGVTVDRVWDDLVEWDYGDYEGLTTPEIRETVPHWTVWTHPCPGGESAESVQSRADTVLSVVTPQLEERDVLLFGHGHFTRALIARWTQLPVSEGRRFGMAAASHSVLGYEHGCQQIYLHNVFPRGVTEGVA</sequence>
<accession>A0A934NN89</accession>
<dbReference type="NCBIfam" id="NF009993">
    <property type="entry name" value="PRK13462.1"/>
    <property type="match status" value="1"/>
</dbReference>
<dbReference type="GO" id="GO:0070297">
    <property type="term" value="P:regulation of phosphorelay signal transduction system"/>
    <property type="evidence" value="ECO:0007669"/>
    <property type="project" value="TreeGrafter"/>
</dbReference>
<evidence type="ECO:0000256" key="2">
    <source>
        <dbReference type="PIRSR" id="PIRSR613078-2"/>
    </source>
</evidence>
<keyword evidence="4" id="KW-1185">Reference proteome</keyword>